<dbReference type="EMBL" id="KN612436">
    <property type="protein sequence ID" value="KHJ75752.1"/>
    <property type="molecule type" value="Genomic_DNA"/>
</dbReference>
<dbReference type="AlphaFoldDB" id="A0A0B1RX23"/>
<evidence type="ECO:0000313" key="2">
    <source>
        <dbReference type="Proteomes" id="UP000053660"/>
    </source>
</evidence>
<accession>A0A0B1RX23</accession>
<name>A0A0B1RX23_OESDE</name>
<evidence type="ECO:0000313" key="1">
    <source>
        <dbReference type="EMBL" id="KHJ75752.1"/>
    </source>
</evidence>
<dbReference type="Proteomes" id="UP000053660">
    <property type="component" value="Unassembled WGS sequence"/>
</dbReference>
<proteinExistence type="predicted"/>
<reference evidence="1 2" key="1">
    <citation type="submission" date="2014-03" db="EMBL/GenBank/DDBJ databases">
        <title>Draft genome of the hookworm Oesophagostomum dentatum.</title>
        <authorList>
            <person name="Mitreva M."/>
        </authorList>
    </citation>
    <scope>NUCLEOTIDE SEQUENCE [LARGE SCALE GENOMIC DNA]</scope>
    <source>
        <strain evidence="1 2">OD-Hann</strain>
    </source>
</reference>
<gene>
    <name evidence="1" type="ORF">OESDEN_24632</name>
</gene>
<organism evidence="1 2">
    <name type="scientific">Oesophagostomum dentatum</name>
    <name type="common">Nodular worm</name>
    <dbReference type="NCBI Taxonomy" id="61180"/>
    <lineage>
        <taxon>Eukaryota</taxon>
        <taxon>Metazoa</taxon>
        <taxon>Ecdysozoa</taxon>
        <taxon>Nematoda</taxon>
        <taxon>Chromadorea</taxon>
        <taxon>Rhabditida</taxon>
        <taxon>Rhabditina</taxon>
        <taxon>Rhabditomorpha</taxon>
        <taxon>Strongyloidea</taxon>
        <taxon>Strongylidae</taxon>
        <taxon>Oesophagostomum</taxon>
    </lineage>
</organism>
<protein>
    <submittedName>
        <fullName evidence="1">Uncharacterized protein</fullName>
    </submittedName>
</protein>
<sequence>MLKSDVLGSTQYLSPGYTMVDKTQMDDVNMRLQPSPNAAGRQLEAIAVRTTTTTRRTTVLSPVPKRPYTVV</sequence>
<dbReference type="OrthoDB" id="5824386at2759"/>
<keyword evidence="2" id="KW-1185">Reference proteome</keyword>